<sequence>MLISFFVVIFVTHYTKHPFRGSEMFLMILSSLEAMCSQAGLLRTVFEQRQKRKFIFVFL</sequence>
<keyword evidence="2" id="KW-1185">Reference proteome</keyword>
<dbReference type="Proteomes" id="UP001249851">
    <property type="component" value="Unassembled WGS sequence"/>
</dbReference>
<proteinExistence type="predicted"/>
<comment type="caution">
    <text evidence="1">The sequence shown here is derived from an EMBL/GenBank/DDBJ whole genome shotgun (WGS) entry which is preliminary data.</text>
</comment>
<gene>
    <name evidence="1" type="ORF">P5673_023848</name>
</gene>
<name>A0AAD9Q4L0_ACRCE</name>
<accession>A0AAD9Q4L0</accession>
<organism evidence="1 2">
    <name type="scientific">Acropora cervicornis</name>
    <name type="common">Staghorn coral</name>
    <dbReference type="NCBI Taxonomy" id="6130"/>
    <lineage>
        <taxon>Eukaryota</taxon>
        <taxon>Metazoa</taxon>
        <taxon>Cnidaria</taxon>
        <taxon>Anthozoa</taxon>
        <taxon>Hexacorallia</taxon>
        <taxon>Scleractinia</taxon>
        <taxon>Astrocoeniina</taxon>
        <taxon>Acroporidae</taxon>
        <taxon>Acropora</taxon>
    </lineage>
</organism>
<evidence type="ECO:0000313" key="1">
    <source>
        <dbReference type="EMBL" id="KAK2554618.1"/>
    </source>
</evidence>
<dbReference type="EMBL" id="JARQWQ010000068">
    <property type="protein sequence ID" value="KAK2554618.1"/>
    <property type="molecule type" value="Genomic_DNA"/>
</dbReference>
<reference evidence="1" key="1">
    <citation type="journal article" date="2023" name="G3 (Bethesda)">
        <title>Whole genome assembly and annotation of the endangered Caribbean coral Acropora cervicornis.</title>
        <authorList>
            <person name="Selwyn J.D."/>
            <person name="Vollmer S.V."/>
        </authorList>
    </citation>
    <scope>NUCLEOTIDE SEQUENCE</scope>
    <source>
        <strain evidence="1">K2</strain>
    </source>
</reference>
<dbReference type="AlphaFoldDB" id="A0AAD9Q4L0"/>
<protein>
    <submittedName>
        <fullName evidence="1">Uncharacterized protein</fullName>
    </submittedName>
</protein>
<reference evidence="1" key="2">
    <citation type="journal article" date="2023" name="Science">
        <title>Genomic signatures of disease resistance in endangered staghorn corals.</title>
        <authorList>
            <person name="Vollmer S.V."/>
            <person name="Selwyn J.D."/>
            <person name="Despard B.A."/>
            <person name="Roesel C.L."/>
        </authorList>
    </citation>
    <scope>NUCLEOTIDE SEQUENCE</scope>
    <source>
        <strain evidence="1">K2</strain>
    </source>
</reference>
<evidence type="ECO:0000313" key="2">
    <source>
        <dbReference type="Proteomes" id="UP001249851"/>
    </source>
</evidence>